<proteinExistence type="predicted"/>
<reference evidence="11 12" key="1">
    <citation type="submission" date="2016-08" db="EMBL/GenBank/DDBJ databases">
        <title>A Parts List for Fungal Cellulosomes Revealed by Comparative Genomics.</title>
        <authorList>
            <consortium name="DOE Joint Genome Institute"/>
            <person name="Haitjema C.H."/>
            <person name="Gilmore S.P."/>
            <person name="Henske J.K."/>
            <person name="Solomon K.V."/>
            <person name="De Groot R."/>
            <person name="Kuo A."/>
            <person name="Mondo S.J."/>
            <person name="Salamov A.A."/>
            <person name="Labutti K."/>
            <person name="Zhao Z."/>
            <person name="Chiniquy J."/>
            <person name="Barry K."/>
            <person name="Brewer H.M."/>
            <person name="Purvine S.O."/>
            <person name="Wright A.T."/>
            <person name="Boxma B."/>
            <person name="Van Alen T."/>
            <person name="Hackstein J.H."/>
            <person name="Baker S.E."/>
            <person name="Grigoriev I.V."/>
            <person name="O'Malley M.A."/>
        </authorList>
    </citation>
    <scope>NUCLEOTIDE SEQUENCE [LARGE SCALE GENOMIC DNA]</scope>
    <source>
        <strain evidence="11 12">S4</strain>
    </source>
</reference>
<evidence type="ECO:0000256" key="7">
    <source>
        <dbReference type="ARBA" id="ARBA00023237"/>
    </source>
</evidence>
<feature type="domain" description="EGF-like" evidence="9 10">
    <location>
        <begin position="649"/>
        <end position="660"/>
    </location>
</feature>
<evidence type="ECO:0000256" key="3">
    <source>
        <dbReference type="ARBA" id="ARBA00004613"/>
    </source>
</evidence>
<evidence type="ECO:0000256" key="4">
    <source>
        <dbReference type="ARBA" id="ARBA00022525"/>
    </source>
</evidence>
<protein>
    <recommendedName>
        <fullName evidence="9 10">EGF-like domain-containing protein</fullName>
    </recommendedName>
</protein>
<evidence type="ECO:0000256" key="5">
    <source>
        <dbReference type="ARBA" id="ARBA00022729"/>
    </source>
</evidence>
<reference evidence="11 12" key="2">
    <citation type="submission" date="2016-08" db="EMBL/GenBank/DDBJ databases">
        <title>Pervasive Adenine N6-methylation of Active Genes in Fungi.</title>
        <authorList>
            <consortium name="DOE Joint Genome Institute"/>
            <person name="Mondo S.J."/>
            <person name="Dannebaum R.O."/>
            <person name="Kuo R.C."/>
            <person name="Labutti K."/>
            <person name="Haridas S."/>
            <person name="Kuo A."/>
            <person name="Salamov A."/>
            <person name="Ahrendt S.R."/>
            <person name="Lipzen A."/>
            <person name="Sullivan W."/>
            <person name="Andreopoulos W.B."/>
            <person name="Clum A."/>
            <person name="Lindquist E."/>
            <person name="Daum C."/>
            <person name="Ramamoorthy G.K."/>
            <person name="Gryganskyi A."/>
            <person name="Culley D."/>
            <person name="Magnuson J.K."/>
            <person name="James T.Y."/>
            <person name="O'Malley M.A."/>
            <person name="Stajich J.E."/>
            <person name="Spatafora J.W."/>
            <person name="Visel A."/>
            <person name="Grigoriev I.V."/>
        </authorList>
    </citation>
    <scope>NUCLEOTIDE SEQUENCE [LARGE SCALE GENOMIC DNA]</scope>
    <source>
        <strain evidence="11 12">S4</strain>
    </source>
</reference>
<dbReference type="InterPro" id="IPR000742">
    <property type="entry name" value="EGF"/>
</dbReference>
<keyword evidence="8" id="KW-0812">Transmembrane</keyword>
<evidence type="ECO:0000256" key="6">
    <source>
        <dbReference type="ARBA" id="ARBA00023136"/>
    </source>
</evidence>
<keyword evidence="6 8" id="KW-0472">Membrane</keyword>
<dbReference type="EMBL" id="MCFG01000141">
    <property type="protein sequence ID" value="ORX80569.1"/>
    <property type="molecule type" value="Genomic_DNA"/>
</dbReference>
<feature type="transmembrane region" description="Helical" evidence="8">
    <location>
        <begin position="924"/>
        <end position="945"/>
    </location>
</feature>
<dbReference type="Pfam" id="PF02415">
    <property type="entry name" value="Chlam_PMP"/>
    <property type="match status" value="2"/>
</dbReference>
<dbReference type="PROSITE" id="PS00022">
    <property type="entry name" value="EGF_1"/>
    <property type="match status" value="1"/>
</dbReference>
<feature type="transmembrane region" description="Helical" evidence="8">
    <location>
        <begin position="965"/>
        <end position="982"/>
    </location>
</feature>
<dbReference type="InterPro" id="IPR011050">
    <property type="entry name" value="Pectin_lyase_fold/virulence"/>
</dbReference>
<comment type="subcellular location">
    <subcellularLocation>
        <location evidence="1">Cell envelope</location>
    </subcellularLocation>
    <subcellularLocation>
        <location evidence="2">Cell outer membrane</location>
    </subcellularLocation>
    <subcellularLocation>
        <location evidence="3">Secreted</location>
    </subcellularLocation>
</comment>
<evidence type="ECO:0000256" key="8">
    <source>
        <dbReference type="SAM" id="Phobius"/>
    </source>
</evidence>
<evidence type="ECO:0000313" key="11">
    <source>
        <dbReference type="EMBL" id="ORX80569.1"/>
    </source>
</evidence>
<evidence type="ECO:0000256" key="1">
    <source>
        <dbReference type="ARBA" id="ARBA00004196"/>
    </source>
</evidence>
<keyword evidence="12" id="KW-1185">Reference proteome</keyword>
<dbReference type="InterPro" id="IPR003368">
    <property type="entry name" value="POMP_repeat"/>
</dbReference>
<dbReference type="SUPFAM" id="SSF51126">
    <property type="entry name" value="Pectin lyase-like"/>
    <property type="match status" value="1"/>
</dbReference>
<dbReference type="NCBIfam" id="TIGR01376">
    <property type="entry name" value="POMP_repeat"/>
    <property type="match status" value="1"/>
</dbReference>
<organism evidence="11 12">
    <name type="scientific">Anaeromyces robustus</name>
    <dbReference type="NCBI Taxonomy" id="1754192"/>
    <lineage>
        <taxon>Eukaryota</taxon>
        <taxon>Fungi</taxon>
        <taxon>Fungi incertae sedis</taxon>
        <taxon>Chytridiomycota</taxon>
        <taxon>Chytridiomycota incertae sedis</taxon>
        <taxon>Neocallimastigomycetes</taxon>
        <taxon>Neocallimastigales</taxon>
        <taxon>Neocallimastigaceae</taxon>
        <taxon>Anaeromyces</taxon>
    </lineage>
</organism>
<evidence type="ECO:0000259" key="9">
    <source>
        <dbReference type="PROSITE" id="PS00022"/>
    </source>
</evidence>
<feature type="transmembrane region" description="Helical" evidence="8">
    <location>
        <begin position="851"/>
        <end position="871"/>
    </location>
</feature>
<evidence type="ECO:0000256" key="2">
    <source>
        <dbReference type="ARBA" id="ARBA00004442"/>
    </source>
</evidence>
<evidence type="ECO:0000259" key="10">
    <source>
        <dbReference type="PROSITE" id="PS01186"/>
    </source>
</evidence>
<dbReference type="OrthoDB" id="10536518at2759"/>
<gene>
    <name evidence="11" type="ORF">BCR32DRAFT_20538</name>
</gene>
<dbReference type="GO" id="GO:0005576">
    <property type="term" value="C:extracellular region"/>
    <property type="evidence" value="ECO:0007669"/>
    <property type="project" value="UniProtKB-SubCell"/>
</dbReference>
<keyword evidence="7" id="KW-0998">Cell outer membrane</keyword>
<comment type="caution">
    <text evidence="11">The sequence shown here is derived from an EMBL/GenBank/DDBJ whole genome shotgun (WGS) entry which is preliminary data.</text>
</comment>
<dbReference type="Proteomes" id="UP000193944">
    <property type="component" value="Unassembled WGS sequence"/>
</dbReference>
<evidence type="ECO:0000313" key="12">
    <source>
        <dbReference type="Proteomes" id="UP000193944"/>
    </source>
</evidence>
<feature type="transmembrane region" description="Helical" evidence="8">
    <location>
        <begin position="706"/>
        <end position="727"/>
    </location>
</feature>
<feature type="transmembrane region" description="Helical" evidence="8">
    <location>
        <begin position="675"/>
        <end position="694"/>
    </location>
</feature>
<dbReference type="AlphaFoldDB" id="A0A1Y1X438"/>
<keyword evidence="5" id="KW-0732">Signal</keyword>
<keyword evidence="8" id="KW-1133">Transmembrane helix</keyword>
<keyword evidence="4" id="KW-0964">Secreted</keyword>
<feature type="transmembrane region" description="Helical" evidence="8">
    <location>
        <begin position="739"/>
        <end position="758"/>
    </location>
</feature>
<dbReference type="PROSITE" id="PS01186">
    <property type="entry name" value="EGF_2"/>
    <property type="match status" value="1"/>
</dbReference>
<name>A0A1Y1X438_9FUNG</name>
<sequence>MNSYSIFDYNTSKCSNFKIINSTFAKSGGIGYVSSGTMEFDNCIIDGINTILGNDLLSLSVIEASFYTEVKITNSIIKNVHIKNSLPLMRFYATYYTIENNYFYDCYTNNDYLMDLYLTDPVTTPELFKFNNNTFEDTASLFILDKSNLILNGLYIKNVVTSKVDPYIDYSDDPKIKIYIRNSSFENIKLKSNSLIGGEANYNFKNIKLKNITTVEKPIFYAMRKNFKFTNIEADNIQGNGDYKYASFIYYDSESNIGSSLKVINATITNCHTNNPVIRIKGESNKINFENVVIGDTLSFGPVIDNSSDKSIVKINNSKLYSNQNIHDSTCGGLHLHNNISLNVNNTSFSFNENRNYGSSICIEDIKDMKLNINNCKFYDNKSLYGGAIYLSSNEDSGLYDVEINMNNLYFEGNNAENYGGAIYSNYDGFYLAHTSNLVFTNNNANIGGGALYSPKTINTHLFSFKETSFISNTAQSYGKDVSSKPSYALLVSSYNNPLISLSSGNYLSFNFVLYNEDDVIIEDKTNFFSTIFMKASLYSQKGLTYQMSGNMCNFSGGQCNLDRIKVIATPGLYDLIFEIENSNDIKIVGNKYSIEITNCKDNEVEMYSRNGLLYCETPICYDECPVGNRAVCVSAGLYNINSQRKNKCQCYDGYDGIECDIKIMIDLSYLFELFKMYSIPFISLNLINILFVIKNRKKRIIHDTGIYKNVLVSIGLLIIYSGFYFIKTDNYYTYAAYFLLRISGSLLILFIFSLIILNGCELGVENIENEKVKFISSSSNKDITEESLSALPSVLKTNVIDPNQSNKMVNDLSSSTIKKSPSVLTSSSQQKPYTIKDFNKMLTKLSSLNIELFVAYPLLVIFIISVIFLAKKISDEEKIVQGSDKKWFYKSIIQQIELFANLIQVLFMLFLFIKAKKTWGRIYIYRCCYYLSYIILLWVCLGPLNDVIVSLIFSNDKKARMTANFVFSNIGYIIIMILFYWDKYFYILTKRGNDPHNYFITGFDKRSMENLSISSKRQTVVQVYKQKDNNNNNEDLMEDYLALYIECSNAVKIQNHRIVFTIDKSNRNPSPSY</sequence>
<accession>A0A1Y1X438</accession>
<feature type="transmembrane region" description="Helical" evidence="8">
    <location>
        <begin position="893"/>
        <end position="912"/>
    </location>
</feature>